<organism evidence="1 2">
    <name type="scientific">Protea cynaroides</name>
    <dbReference type="NCBI Taxonomy" id="273540"/>
    <lineage>
        <taxon>Eukaryota</taxon>
        <taxon>Viridiplantae</taxon>
        <taxon>Streptophyta</taxon>
        <taxon>Embryophyta</taxon>
        <taxon>Tracheophyta</taxon>
        <taxon>Spermatophyta</taxon>
        <taxon>Magnoliopsida</taxon>
        <taxon>Proteales</taxon>
        <taxon>Proteaceae</taxon>
        <taxon>Protea</taxon>
    </lineage>
</organism>
<dbReference type="EMBL" id="JAMYWD010000008">
    <property type="protein sequence ID" value="KAJ4963804.1"/>
    <property type="molecule type" value="Genomic_DNA"/>
</dbReference>
<reference evidence="1" key="1">
    <citation type="journal article" date="2023" name="Plant J.">
        <title>The genome of the king protea, Protea cynaroides.</title>
        <authorList>
            <person name="Chang J."/>
            <person name="Duong T.A."/>
            <person name="Schoeman C."/>
            <person name="Ma X."/>
            <person name="Roodt D."/>
            <person name="Barker N."/>
            <person name="Li Z."/>
            <person name="Van de Peer Y."/>
            <person name="Mizrachi E."/>
        </authorList>
    </citation>
    <scope>NUCLEOTIDE SEQUENCE</scope>
    <source>
        <tissue evidence="1">Young leaves</tissue>
    </source>
</reference>
<dbReference type="Proteomes" id="UP001141806">
    <property type="component" value="Unassembled WGS sequence"/>
</dbReference>
<keyword evidence="2" id="KW-1185">Reference proteome</keyword>
<accession>A0A9Q0HHK5</accession>
<protein>
    <submittedName>
        <fullName evidence="1">Uncharacterized protein</fullName>
    </submittedName>
</protein>
<sequence length="164" mass="19008">MYIIIKGVFVQIWRQWITYLSIASIRESTKLRKLLSQAYMESQESPVEDNEKLLIWKARKALWRIMKNCSPQGFMLGWSCIWNGFMALLLLHENHTLLLIYISESDWCWCNGKRKMVASPKIATALPLISSMIMLCTTQAQATVPSPSPLHQQQTHLQEQVQDL</sequence>
<evidence type="ECO:0000313" key="1">
    <source>
        <dbReference type="EMBL" id="KAJ4963804.1"/>
    </source>
</evidence>
<proteinExistence type="predicted"/>
<gene>
    <name evidence="1" type="ORF">NE237_023743</name>
</gene>
<comment type="caution">
    <text evidence="1">The sequence shown here is derived from an EMBL/GenBank/DDBJ whole genome shotgun (WGS) entry which is preliminary data.</text>
</comment>
<name>A0A9Q0HHK5_9MAGN</name>
<evidence type="ECO:0000313" key="2">
    <source>
        <dbReference type="Proteomes" id="UP001141806"/>
    </source>
</evidence>
<dbReference type="AlphaFoldDB" id="A0A9Q0HHK5"/>